<dbReference type="EMBL" id="CP099547">
    <property type="protein sequence ID" value="USR78875.1"/>
    <property type="molecule type" value="Genomic_DNA"/>
</dbReference>
<evidence type="ECO:0000313" key="10">
    <source>
        <dbReference type="EMBL" id="USR78875.1"/>
    </source>
</evidence>
<evidence type="ECO:0000256" key="7">
    <source>
        <dbReference type="ARBA" id="ARBA00046577"/>
    </source>
</evidence>
<comment type="function">
    <text evidence="3">General (non sugar-specific) component of the phosphoenolpyruvate-dependent sugar phosphotransferase system (sugar PTS). This major carbohydrate active-transport system catalyzes the phosphorylation of incoming sugar substrates concomitantly with their translocation across the cell membrane. The phosphoryl group from phosphoenolpyruvate (PEP) is transferred to the phosphoryl carrier protein HPr by enzyme I. Phospho-HPr then transfers it to the PTS EIIA domain.</text>
</comment>
<dbReference type="InterPro" id="IPR001020">
    <property type="entry name" value="PTS_HPr_His_P_site"/>
</dbReference>
<dbReference type="InterPro" id="IPR004701">
    <property type="entry name" value="PTS_EIIA_man-typ"/>
</dbReference>
<feature type="domain" description="PTS EIIA type-4" evidence="8">
    <location>
        <begin position="2"/>
        <end position="143"/>
    </location>
</feature>
<dbReference type="CDD" id="cd00367">
    <property type="entry name" value="PTS-HPr_like"/>
    <property type="match status" value="1"/>
</dbReference>
<dbReference type="NCBIfam" id="TIGR01003">
    <property type="entry name" value="PTS_HPr_family"/>
    <property type="match status" value="1"/>
</dbReference>
<dbReference type="Pfam" id="PF03610">
    <property type="entry name" value="EIIA-man"/>
    <property type="match status" value="1"/>
</dbReference>
<dbReference type="NCBIfam" id="TIGR02364">
    <property type="entry name" value="dha_pts"/>
    <property type="match status" value="1"/>
</dbReference>
<dbReference type="PANTHER" id="PTHR38594:SF1">
    <property type="entry name" value="PEP-DEPENDENT DIHYDROXYACETONE KINASE, PHOSPHORYL DONOR SUBUNIT DHAM"/>
    <property type="match status" value="1"/>
</dbReference>
<dbReference type="Gene3D" id="3.40.50.510">
    <property type="entry name" value="Phosphotransferase system, mannose-type IIA component"/>
    <property type="match status" value="1"/>
</dbReference>
<name>A0ABY5AFC8_9ACTO</name>
<dbReference type="GO" id="GO:0047324">
    <property type="term" value="F:phosphoenolpyruvate-glycerone phosphotransferase activity"/>
    <property type="evidence" value="ECO:0007669"/>
    <property type="project" value="UniProtKB-EC"/>
</dbReference>
<keyword evidence="6 10" id="KW-0808">Transferase</keyword>
<dbReference type="InterPro" id="IPR039643">
    <property type="entry name" value="DhaM"/>
</dbReference>
<protein>
    <recommendedName>
        <fullName evidence="5">Phosphocarrier protein HPr</fullName>
        <ecNumber evidence="4">2.7.1.121</ecNumber>
    </recommendedName>
</protein>
<dbReference type="InterPro" id="IPR012844">
    <property type="entry name" value="DhaM_N"/>
</dbReference>
<dbReference type="RefSeq" id="WP_252672714.1">
    <property type="nucleotide sequence ID" value="NZ_CP099547.1"/>
</dbReference>
<dbReference type="InterPro" id="IPR036662">
    <property type="entry name" value="PTS_EIIA_man-typ_sf"/>
</dbReference>
<evidence type="ECO:0000259" key="9">
    <source>
        <dbReference type="PROSITE" id="PS51350"/>
    </source>
</evidence>
<comment type="subunit">
    <text evidence="7">Homodimer. The dihydroxyacetone kinase complex is composed of a homodimer of DhaM, a homodimer of DhaK and the subunit DhaL.</text>
</comment>
<dbReference type="SUPFAM" id="SSF53062">
    <property type="entry name" value="PTS system fructose IIA component-like"/>
    <property type="match status" value="1"/>
</dbReference>
<gene>
    <name evidence="10" type="primary">dhaM</name>
    <name evidence="10" type="ORF">NG665_05660</name>
</gene>
<evidence type="ECO:0000256" key="5">
    <source>
        <dbReference type="ARBA" id="ARBA00020422"/>
    </source>
</evidence>
<dbReference type="InterPro" id="IPR035895">
    <property type="entry name" value="HPr-like_sf"/>
</dbReference>
<dbReference type="SUPFAM" id="SSF55594">
    <property type="entry name" value="HPr-like"/>
    <property type="match status" value="1"/>
</dbReference>
<evidence type="ECO:0000256" key="1">
    <source>
        <dbReference type="ARBA" id="ARBA00001113"/>
    </source>
</evidence>
<feature type="domain" description="HPr" evidence="9">
    <location>
        <begin position="156"/>
        <end position="243"/>
    </location>
</feature>
<evidence type="ECO:0000256" key="2">
    <source>
        <dbReference type="ARBA" id="ARBA00002788"/>
    </source>
</evidence>
<evidence type="ECO:0000256" key="4">
    <source>
        <dbReference type="ARBA" id="ARBA00012095"/>
    </source>
</evidence>
<dbReference type="PRINTS" id="PR00107">
    <property type="entry name" value="PHOSPHOCPHPR"/>
</dbReference>
<accession>A0ABY5AFC8</accession>
<evidence type="ECO:0000256" key="6">
    <source>
        <dbReference type="ARBA" id="ARBA00022679"/>
    </source>
</evidence>
<organism evidence="10 11">
    <name type="scientific">Arcanobacterium pinnipediorum</name>
    <dbReference type="NCBI Taxonomy" id="1503041"/>
    <lineage>
        <taxon>Bacteria</taxon>
        <taxon>Bacillati</taxon>
        <taxon>Actinomycetota</taxon>
        <taxon>Actinomycetes</taxon>
        <taxon>Actinomycetales</taxon>
        <taxon>Actinomycetaceae</taxon>
        <taxon>Arcanobacterium</taxon>
    </lineage>
</organism>
<evidence type="ECO:0000256" key="3">
    <source>
        <dbReference type="ARBA" id="ARBA00003681"/>
    </source>
</evidence>
<evidence type="ECO:0000259" key="8">
    <source>
        <dbReference type="PROSITE" id="PS51096"/>
    </source>
</evidence>
<dbReference type="PROSITE" id="PS00369">
    <property type="entry name" value="PTS_HPR_HIS"/>
    <property type="match status" value="1"/>
</dbReference>
<keyword evidence="10" id="KW-0418">Kinase</keyword>
<evidence type="ECO:0000313" key="11">
    <source>
        <dbReference type="Proteomes" id="UP001056109"/>
    </source>
</evidence>
<keyword evidence="11" id="KW-1185">Reference proteome</keyword>
<dbReference type="Gene3D" id="3.30.1340.10">
    <property type="entry name" value="HPr-like"/>
    <property type="match status" value="1"/>
</dbReference>
<dbReference type="PROSITE" id="PS51350">
    <property type="entry name" value="PTS_HPR_DOM"/>
    <property type="match status" value="1"/>
</dbReference>
<dbReference type="InterPro" id="IPR000032">
    <property type="entry name" value="HPr-like"/>
</dbReference>
<dbReference type="EC" id="2.7.1.121" evidence="4"/>
<comment type="function">
    <text evidence="2">Component of the dihydroxyacetone kinase complex, which is responsible for the phosphoenolpyruvate (PEP)-dependent phosphorylation of dihydroxyacetone. DhaM serves as the phosphoryl donor. Is phosphorylated by phosphoenolpyruvate in an EI- and HPr-dependent reaction, and a phosphorelay system on histidine residues finally leads to phosphoryl transfer to DhaL and dihydroxyacetone.</text>
</comment>
<sequence length="243" mass="24561">MSVGIVVVSHSPALAQAAVDFASQMLPEKKINVAVAAGTEDGSFGTDAMMIMSAIETVNTGDGVVVLTDLGSAVLSTDVALEFLGHPGDVVMADAPFVEGLLAAMVSANGGHSLADVLGQARGAYLAKASQIRQYSDQGDEALADDSAVEGDVAGQISRTVRIVNPMGLHARPAAQITDLVSKFDAEVSFVFDGESADASSLLDIAALGVQGSDEIVVRAQGPDASNAVTAVADLIATGFGES</sequence>
<dbReference type="Proteomes" id="UP001056109">
    <property type="component" value="Chromosome"/>
</dbReference>
<dbReference type="PROSITE" id="PS51096">
    <property type="entry name" value="PTS_EIIA_TYPE_4"/>
    <property type="match status" value="1"/>
</dbReference>
<dbReference type="Pfam" id="PF00381">
    <property type="entry name" value="PTS-HPr"/>
    <property type="match status" value="1"/>
</dbReference>
<dbReference type="PANTHER" id="PTHR38594">
    <property type="entry name" value="PEP-DEPENDENT DIHYDROXYACETONE KINASE, PHOSPHORYL DONOR SUBUNIT DHAM"/>
    <property type="match status" value="1"/>
</dbReference>
<proteinExistence type="predicted"/>
<comment type="catalytic activity">
    <reaction evidence="1">
        <text>dihydroxyacetone + phosphoenolpyruvate = dihydroxyacetone phosphate + pyruvate</text>
        <dbReference type="Rhea" id="RHEA:18381"/>
        <dbReference type="ChEBI" id="CHEBI:15361"/>
        <dbReference type="ChEBI" id="CHEBI:16016"/>
        <dbReference type="ChEBI" id="CHEBI:57642"/>
        <dbReference type="ChEBI" id="CHEBI:58702"/>
        <dbReference type="EC" id="2.7.1.121"/>
    </reaction>
</comment>
<reference evidence="10" key="1">
    <citation type="submission" date="2022-06" db="EMBL/GenBank/DDBJ databases">
        <title>Complete Genome Sequence of Arcanobacterium pinnipediorum strain DSM 28752 isolated from a harbour seal.</title>
        <authorList>
            <person name="Borowiak M."/>
            <person name="Kreitlow A."/>
            <person name="Alssahen M."/>
            <person name="Malorny B."/>
            <person name="Laemmler C."/>
            <person name="Prenger-Berninghoff E."/>
            <person name="Siebert U."/>
            <person name="Ploetz M."/>
            <person name="Abdulmawjood A."/>
        </authorList>
    </citation>
    <scope>NUCLEOTIDE SEQUENCE</scope>
    <source>
        <strain evidence="10">DSM 28752</strain>
    </source>
</reference>